<dbReference type="PANTHER" id="PTHR10458">
    <property type="entry name" value="PEPTIDE DEFORMYLASE"/>
    <property type="match status" value="1"/>
</dbReference>
<evidence type="ECO:0000256" key="2">
    <source>
        <dbReference type="ARBA" id="ARBA00023004"/>
    </source>
</evidence>
<dbReference type="PRINTS" id="PR01576">
    <property type="entry name" value="PDEFORMYLASE"/>
</dbReference>
<dbReference type="PIRSF" id="PIRSF004749">
    <property type="entry name" value="Pep_def"/>
    <property type="match status" value="1"/>
</dbReference>
<dbReference type="SUPFAM" id="SSF56420">
    <property type="entry name" value="Peptide deformylase"/>
    <property type="match status" value="1"/>
</dbReference>
<keyword evidence="2 3" id="KW-0408">Iron</keyword>
<dbReference type="AlphaFoldDB" id="A0A9D1MIB3"/>
<evidence type="ECO:0000256" key="3">
    <source>
        <dbReference type="HAMAP-Rule" id="MF_00163"/>
    </source>
</evidence>
<reference evidence="4" key="1">
    <citation type="submission" date="2020-10" db="EMBL/GenBank/DDBJ databases">
        <authorList>
            <person name="Gilroy R."/>
        </authorList>
    </citation>
    <scope>NUCLEOTIDE SEQUENCE</scope>
    <source>
        <strain evidence="4">18911</strain>
    </source>
</reference>
<organism evidence="4 5">
    <name type="scientific">Candidatus Stercoripulliclostridium merdigallinarum</name>
    <dbReference type="NCBI Taxonomy" id="2840951"/>
    <lineage>
        <taxon>Bacteria</taxon>
        <taxon>Bacillati</taxon>
        <taxon>Bacillota</taxon>
        <taxon>Clostridia</taxon>
        <taxon>Eubacteriales</taxon>
        <taxon>Candidatus Stercoripulliclostridium</taxon>
    </lineage>
</organism>
<evidence type="ECO:0000313" key="4">
    <source>
        <dbReference type="EMBL" id="HIU60985.1"/>
    </source>
</evidence>
<dbReference type="PANTHER" id="PTHR10458:SF22">
    <property type="entry name" value="PEPTIDE DEFORMYLASE"/>
    <property type="match status" value="1"/>
</dbReference>
<dbReference type="NCBIfam" id="TIGR00079">
    <property type="entry name" value="pept_deformyl"/>
    <property type="match status" value="1"/>
</dbReference>
<dbReference type="GO" id="GO:0046872">
    <property type="term" value="F:metal ion binding"/>
    <property type="evidence" value="ECO:0007669"/>
    <property type="project" value="UniProtKB-KW"/>
</dbReference>
<reference evidence="4" key="2">
    <citation type="journal article" date="2021" name="PeerJ">
        <title>Extensive microbial diversity within the chicken gut microbiome revealed by metagenomics and culture.</title>
        <authorList>
            <person name="Gilroy R."/>
            <person name="Ravi A."/>
            <person name="Getino M."/>
            <person name="Pursley I."/>
            <person name="Horton D.L."/>
            <person name="Alikhan N.F."/>
            <person name="Baker D."/>
            <person name="Gharbi K."/>
            <person name="Hall N."/>
            <person name="Watson M."/>
            <person name="Adriaenssens E.M."/>
            <person name="Foster-Nyarko E."/>
            <person name="Jarju S."/>
            <person name="Secka A."/>
            <person name="Antonio M."/>
            <person name="Oren A."/>
            <person name="Chaudhuri R.R."/>
            <person name="La Ragione R."/>
            <person name="Hildebrand F."/>
            <person name="Pallen M.J."/>
        </authorList>
    </citation>
    <scope>NUCLEOTIDE SEQUENCE</scope>
    <source>
        <strain evidence="4">18911</strain>
    </source>
</reference>
<keyword evidence="3" id="KW-0648">Protein biosynthesis</keyword>
<dbReference type="GO" id="GO:0042586">
    <property type="term" value="F:peptide deformylase activity"/>
    <property type="evidence" value="ECO:0007669"/>
    <property type="project" value="UniProtKB-UniRule"/>
</dbReference>
<dbReference type="InterPro" id="IPR036821">
    <property type="entry name" value="Peptide_deformylase_sf"/>
</dbReference>
<keyword evidence="3" id="KW-0479">Metal-binding</keyword>
<comment type="cofactor">
    <cofactor evidence="3">
        <name>Fe(2+)</name>
        <dbReference type="ChEBI" id="CHEBI:29033"/>
    </cofactor>
    <text evidence="3">Binds 1 Fe(2+) ion.</text>
</comment>
<name>A0A9D1MIB3_9FIRM</name>
<dbReference type="NCBIfam" id="NF001159">
    <property type="entry name" value="PRK00150.1-3"/>
    <property type="match status" value="1"/>
</dbReference>
<dbReference type="Pfam" id="PF01327">
    <property type="entry name" value="Pep_deformylase"/>
    <property type="match status" value="1"/>
</dbReference>
<feature type="binding site" evidence="3">
    <location>
        <position position="134"/>
    </location>
    <ligand>
        <name>Fe cation</name>
        <dbReference type="ChEBI" id="CHEBI:24875"/>
    </ligand>
</feature>
<dbReference type="EMBL" id="DVNF01000184">
    <property type="protein sequence ID" value="HIU60985.1"/>
    <property type="molecule type" value="Genomic_DNA"/>
</dbReference>
<proteinExistence type="inferred from homology"/>
<dbReference type="CDD" id="cd00487">
    <property type="entry name" value="Pep_deformylase"/>
    <property type="match status" value="1"/>
</dbReference>
<dbReference type="Gene3D" id="3.90.45.10">
    <property type="entry name" value="Peptide deformylase"/>
    <property type="match status" value="1"/>
</dbReference>
<dbReference type="GO" id="GO:0006412">
    <property type="term" value="P:translation"/>
    <property type="evidence" value="ECO:0007669"/>
    <property type="project" value="UniProtKB-UniRule"/>
</dbReference>
<dbReference type="Proteomes" id="UP000824094">
    <property type="component" value="Unassembled WGS sequence"/>
</dbReference>
<sequence>MALRNIFKEGDPILRRKARPVEKIDDRLLTLLDDMRETMIKADGVGLAAPQVGVSKRAVIIKPDPDSDEIVEMINPVVSEKTGVQVGVEGCLSIDPSKNCKVARPNRLKIEYTDRSGQTHSEYAVGFKARVICHETDHLDGILFIDREFKK</sequence>
<feature type="binding site" evidence="3">
    <location>
        <position position="138"/>
    </location>
    <ligand>
        <name>Fe cation</name>
        <dbReference type="ChEBI" id="CHEBI:24875"/>
    </ligand>
</feature>
<feature type="binding site" evidence="3">
    <location>
        <position position="91"/>
    </location>
    <ligand>
        <name>Fe cation</name>
        <dbReference type="ChEBI" id="CHEBI:24875"/>
    </ligand>
</feature>
<protein>
    <recommendedName>
        <fullName evidence="3">Peptide deformylase</fullName>
        <shortName evidence="3">PDF</shortName>
        <ecNumber evidence="3">3.5.1.88</ecNumber>
    </recommendedName>
    <alternativeName>
        <fullName evidence="3">Polypeptide deformylase</fullName>
    </alternativeName>
</protein>
<gene>
    <name evidence="3 4" type="primary">def</name>
    <name evidence="4" type="ORF">IAB05_06300</name>
</gene>
<accession>A0A9D1MIB3</accession>
<comment type="catalytic activity">
    <reaction evidence="3">
        <text>N-terminal N-formyl-L-methionyl-[peptide] + H2O = N-terminal L-methionyl-[peptide] + formate</text>
        <dbReference type="Rhea" id="RHEA:24420"/>
        <dbReference type="Rhea" id="RHEA-COMP:10639"/>
        <dbReference type="Rhea" id="RHEA-COMP:10640"/>
        <dbReference type="ChEBI" id="CHEBI:15377"/>
        <dbReference type="ChEBI" id="CHEBI:15740"/>
        <dbReference type="ChEBI" id="CHEBI:49298"/>
        <dbReference type="ChEBI" id="CHEBI:64731"/>
        <dbReference type="EC" id="3.5.1.88"/>
    </reaction>
</comment>
<comment type="similarity">
    <text evidence="1 3">Belongs to the polypeptide deformylase family.</text>
</comment>
<dbReference type="EC" id="3.5.1.88" evidence="3"/>
<feature type="active site" evidence="3">
    <location>
        <position position="135"/>
    </location>
</feature>
<keyword evidence="3 4" id="KW-0378">Hydrolase</keyword>
<comment type="function">
    <text evidence="3">Removes the formyl group from the N-terminal Met of newly synthesized proteins. Requires at least a dipeptide for an efficient rate of reaction. N-terminal L-methionine is a prerequisite for activity but the enzyme has broad specificity at other positions.</text>
</comment>
<evidence type="ECO:0000256" key="1">
    <source>
        <dbReference type="ARBA" id="ARBA00010759"/>
    </source>
</evidence>
<comment type="caution">
    <text evidence="4">The sequence shown here is derived from an EMBL/GenBank/DDBJ whole genome shotgun (WGS) entry which is preliminary data.</text>
</comment>
<dbReference type="InterPro" id="IPR023635">
    <property type="entry name" value="Peptide_deformylase"/>
</dbReference>
<dbReference type="HAMAP" id="MF_00163">
    <property type="entry name" value="Pep_deformylase"/>
    <property type="match status" value="1"/>
</dbReference>
<evidence type="ECO:0000313" key="5">
    <source>
        <dbReference type="Proteomes" id="UP000824094"/>
    </source>
</evidence>